<reference evidence="1" key="1">
    <citation type="submission" date="2021-05" db="EMBL/GenBank/DDBJ databases">
        <authorList>
            <person name="Pan Q."/>
            <person name="Jouanno E."/>
            <person name="Zahm M."/>
            <person name="Klopp C."/>
            <person name="Cabau C."/>
            <person name="Louis A."/>
            <person name="Berthelot C."/>
            <person name="Parey E."/>
            <person name="Roest Crollius H."/>
            <person name="Montfort J."/>
            <person name="Robinson-Rechavi M."/>
            <person name="Bouchez O."/>
            <person name="Lampietro C."/>
            <person name="Lopez Roques C."/>
            <person name="Donnadieu C."/>
            <person name="Postlethwait J."/>
            <person name="Bobe J."/>
            <person name="Dillon D."/>
            <person name="Chandos A."/>
            <person name="von Hippel F."/>
            <person name="Guiguen Y."/>
        </authorList>
    </citation>
    <scope>NUCLEOTIDE SEQUENCE</scope>
    <source>
        <strain evidence="1">YG-Jan2019</strain>
    </source>
</reference>
<comment type="caution">
    <text evidence="1">The sequence shown here is derived from an EMBL/GenBank/DDBJ whole genome shotgun (WGS) entry which is preliminary data.</text>
</comment>
<protein>
    <submittedName>
        <fullName evidence="1">Uncharacterized protein</fullName>
    </submittedName>
</protein>
<proteinExistence type="predicted"/>
<name>A0ACC2F0B7_DALPE</name>
<keyword evidence="2" id="KW-1185">Reference proteome</keyword>
<evidence type="ECO:0000313" key="2">
    <source>
        <dbReference type="Proteomes" id="UP001157502"/>
    </source>
</evidence>
<dbReference type="Proteomes" id="UP001157502">
    <property type="component" value="Chromosome 37"/>
</dbReference>
<evidence type="ECO:0000313" key="1">
    <source>
        <dbReference type="EMBL" id="KAJ7984814.1"/>
    </source>
</evidence>
<gene>
    <name evidence="1" type="ORF">DPEC_G00358670</name>
</gene>
<sequence length="105" mass="11982">MQENDNYCQTLLVLVSYQTDQKSAGTIRYAWEQVLRLRGSPGLEDAKKIYNFCYLGGRRISENCPGMEKQDGRSWELLRRKPGPIVRAGVALPNYLHTSDTDNTD</sequence>
<organism evidence="1 2">
    <name type="scientific">Dallia pectoralis</name>
    <name type="common">Alaska blackfish</name>
    <dbReference type="NCBI Taxonomy" id="75939"/>
    <lineage>
        <taxon>Eukaryota</taxon>
        <taxon>Metazoa</taxon>
        <taxon>Chordata</taxon>
        <taxon>Craniata</taxon>
        <taxon>Vertebrata</taxon>
        <taxon>Euteleostomi</taxon>
        <taxon>Actinopterygii</taxon>
        <taxon>Neopterygii</taxon>
        <taxon>Teleostei</taxon>
        <taxon>Protacanthopterygii</taxon>
        <taxon>Esociformes</taxon>
        <taxon>Umbridae</taxon>
        <taxon>Dallia</taxon>
    </lineage>
</organism>
<accession>A0ACC2F0B7</accession>
<dbReference type="EMBL" id="CM055764">
    <property type="protein sequence ID" value="KAJ7984814.1"/>
    <property type="molecule type" value="Genomic_DNA"/>
</dbReference>